<dbReference type="GO" id="GO:0016787">
    <property type="term" value="F:hydrolase activity"/>
    <property type="evidence" value="ECO:0007669"/>
    <property type="project" value="UniProtKB-KW"/>
</dbReference>
<protein>
    <submittedName>
        <fullName evidence="2">Alpha/beta hydrolase</fullName>
    </submittedName>
</protein>
<evidence type="ECO:0000259" key="1">
    <source>
        <dbReference type="Pfam" id="PF12146"/>
    </source>
</evidence>
<keyword evidence="2" id="KW-0378">Hydrolase</keyword>
<dbReference type="EMBL" id="PVZS01000014">
    <property type="protein sequence ID" value="PSC04385.1"/>
    <property type="molecule type" value="Genomic_DNA"/>
</dbReference>
<dbReference type="Pfam" id="PF12146">
    <property type="entry name" value="Hydrolase_4"/>
    <property type="match status" value="1"/>
</dbReference>
<proteinExistence type="predicted"/>
<name>A0A2T1HRW6_9HYPH</name>
<dbReference type="Gene3D" id="3.40.50.1820">
    <property type="entry name" value="alpha/beta hydrolase"/>
    <property type="match status" value="1"/>
</dbReference>
<evidence type="ECO:0000313" key="2">
    <source>
        <dbReference type="EMBL" id="PSC04385.1"/>
    </source>
</evidence>
<dbReference type="SUPFAM" id="SSF53474">
    <property type="entry name" value="alpha/beta-Hydrolases"/>
    <property type="match status" value="1"/>
</dbReference>
<dbReference type="PANTHER" id="PTHR43194">
    <property type="entry name" value="HYDROLASE ALPHA/BETA FOLD FAMILY"/>
    <property type="match status" value="1"/>
</dbReference>
<dbReference type="RefSeq" id="WP_106337680.1">
    <property type="nucleotide sequence ID" value="NZ_PVZS01000014.1"/>
</dbReference>
<accession>A0A2T1HRW6</accession>
<organism evidence="2 3">
    <name type="scientific">Alsobacter soli</name>
    <dbReference type="NCBI Taxonomy" id="2109933"/>
    <lineage>
        <taxon>Bacteria</taxon>
        <taxon>Pseudomonadati</taxon>
        <taxon>Pseudomonadota</taxon>
        <taxon>Alphaproteobacteria</taxon>
        <taxon>Hyphomicrobiales</taxon>
        <taxon>Alsobacteraceae</taxon>
        <taxon>Alsobacter</taxon>
    </lineage>
</organism>
<dbReference type="OrthoDB" id="9808398at2"/>
<dbReference type="InterPro" id="IPR022742">
    <property type="entry name" value="Hydrolase_4"/>
</dbReference>
<dbReference type="InterPro" id="IPR029058">
    <property type="entry name" value="AB_hydrolase_fold"/>
</dbReference>
<dbReference type="Proteomes" id="UP000239772">
    <property type="component" value="Unassembled WGS sequence"/>
</dbReference>
<evidence type="ECO:0000313" key="3">
    <source>
        <dbReference type="Proteomes" id="UP000239772"/>
    </source>
</evidence>
<sequence>MGERRILTGADDNALVATAFVGGRTPVLLLHGGGQTRHAFEDAAERIGEAGFAAFAVDQRGHGESAWPANGGYAFADYARDVARLSDQLEAEFGRRPVAVGASLGGIASLYALGVEPHVLEGLVLVDVTPRMDPGGVKAVIGFMAERAEEGFATIEEAADAIAAYLPHRQRPSSLAGLRKNLRQGEDGRWRWHWDPRFITGPRSVNADEQATERALLAASSRLAIPTLLVRGRSSELVTEEHAREFMALAPQAEYVDIAGARHMVAGDRNDVFTDAIIAFLRRRFGGGAAAA</sequence>
<gene>
    <name evidence="2" type="ORF">SLNSH_14250</name>
</gene>
<dbReference type="InterPro" id="IPR050228">
    <property type="entry name" value="Carboxylesterase_BioH"/>
</dbReference>
<reference evidence="3" key="1">
    <citation type="submission" date="2018-03" db="EMBL/GenBank/DDBJ databases">
        <authorList>
            <person name="Sun L."/>
            <person name="Liu H."/>
            <person name="Chen W."/>
            <person name="Huang K."/>
            <person name="Liu W."/>
            <person name="Gao X."/>
        </authorList>
    </citation>
    <scope>NUCLEOTIDE SEQUENCE [LARGE SCALE GENOMIC DNA]</scope>
    <source>
        <strain evidence="3">SH9</strain>
    </source>
</reference>
<dbReference type="PANTHER" id="PTHR43194:SF2">
    <property type="entry name" value="PEROXISOMAL MEMBRANE PROTEIN LPX1"/>
    <property type="match status" value="1"/>
</dbReference>
<dbReference type="AlphaFoldDB" id="A0A2T1HRW6"/>
<keyword evidence="3" id="KW-1185">Reference proteome</keyword>
<comment type="caution">
    <text evidence="2">The sequence shown here is derived from an EMBL/GenBank/DDBJ whole genome shotgun (WGS) entry which is preliminary data.</text>
</comment>
<feature type="domain" description="Serine aminopeptidase S33" evidence="1">
    <location>
        <begin position="27"/>
        <end position="269"/>
    </location>
</feature>